<dbReference type="Proteomes" id="UP000588186">
    <property type="component" value="Unassembled WGS sequence"/>
</dbReference>
<name>A0A6V7R5A5_9BACL</name>
<dbReference type="CDD" id="cd04301">
    <property type="entry name" value="NAT_SF"/>
    <property type="match status" value="1"/>
</dbReference>
<proteinExistence type="predicted"/>
<dbReference type="Gene3D" id="3.40.630.30">
    <property type="match status" value="1"/>
</dbReference>
<dbReference type="InterPro" id="IPR000182">
    <property type="entry name" value="GNAT_dom"/>
</dbReference>
<dbReference type="EMBL" id="CAJEWB010000005">
    <property type="protein sequence ID" value="CAD2072253.1"/>
    <property type="molecule type" value="Genomic_DNA"/>
</dbReference>
<dbReference type="InterPro" id="IPR016181">
    <property type="entry name" value="Acyl_CoA_acyltransferase"/>
</dbReference>
<organism evidence="3 4">
    <name type="scientific">Phocicoccus pinnipedialis</name>
    <dbReference type="NCBI Taxonomy" id="110845"/>
    <lineage>
        <taxon>Bacteria</taxon>
        <taxon>Bacillati</taxon>
        <taxon>Bacillota</taxon>
        <taxon>Bacilli</taxon>
        <taxon>Bacillales</taxon>
        <taxon>Salinicoccaceae</taxon>
        <taxon>Phocicoccus</taxon>
    </lineage>
</organism>
<dbReference type="InterPro" id="IPR031165">
    <property type="entry name" value="GNAT_YJDJ"/>
</dbReference>
<keyword evidence="4" id="KW-1185">Reference proteome</keyword>
<protein>
    <submittedName>
        <fullName evidence="3">Acetyltransferase (GNAT) family protein</fullName>
    </submittedName>
</protein>
<gene>
    <name evidence="3" type="ORF">JEOPIN946_00351</name>
</gene>
<feature type="domain" description="N-acetyltransferase" evidence="1">
    <location>
        <begin position="1"/>
        <end position="90"/>
    </location>
</feature>
<dbReference type="GO" id="GO:0016747">
    <property type="term" value="F:acyltransferase activity, transferring groups other than amino-acyl groups"/>
    <property type="evidence" value="ECO:0007669"/>
    <property type="project" value="InterPro"/>
</dbReference>
<evidence type="ECO:0000313" key="4">
    <source>
        <dbReference type="Proteomes" id="UP000588186"/>
    </source>
</evidence>
<dbReference type="PROSITE" id="PS51186">
    <property type="entry name" value="GNAT"/>
    <property type="match status" value="1"/>
</dbReference>
<dbReference type="PANTHER" id="PTHR31435">
    <property type="entry name" value="PROTEIN NATD1"/>
    <property type="match status" value="1"/>
</dbReference>
<dbReference type="PROSITE" id="PS51729">
    <property type="entry name" value="GNAT_YJDJ"/>
    <property type="match status" value="1"/>
</dbReference>
<dbReference type="Pfam" id="PF14542">
    <property type="entry name" value="Acetyltransf_CG"/>
    <property type="match status" value="1"/>
</dbReference>
<keyword evidence="3" id="KW-0808">Transferase</keyword>
<reference evidence="3 4" key="1">
    <citation type="submission" date="2020-07" db="EMBL/GenBank/DDBJ databases">
        <authorList>
            <person name="Criscuolo A."/>
        </authorList>
    </citation>
    <scope>NUCLEOTIDE SEQUENCE [LARGE SCALE GENOMIC DNA]</scope>
    <source>
        <strain evidence="3">CIP107946</strain>
    </source>
</reference>
<sequence>MDIKQKEHQFYVGELDKPEAVMKFSVENDVIDINHTLVSEELRGQGVGEALFKEVVEYAREHDLKLKQDATCSFGVVMIKRHKKKLEDIL</sequence>
<evidence type="ECO:0000259" key="1">
    <source>
        <dbReference type="PROSITE" id="PS51186"/>
    </source>
</evidence>
<evidence type="ECO:0000313" key="3">
    <source>
        <dbReference type="EMBL" id="CAD2072253.1"/>
    </source>
</evidence>
<dbReference type="SUPFAM" id="SSF55729">
    <property type="entry name" value="Acyl-CoA N-acyltransferases (Nat)"/>
    <property type="match status" value="1"/>
</dbReference>
<dbReference type="PANTHER" id="PTHR31435:SF9">
    <property type="entry name" value="PROTEIN NATD1"/>
    <property type="match status" value="1"/>
</dbReference>
<accession>A0A6V7R5A5</accession>
<dbReference type="RefSeq" id="WP_186076329.1">
    <property type="nucleotide sequence ID" value="NZ_CAJEWB010000005.1"/>
</dbReference>
<comment type="caution">
    <text evidence="3">The sequence shown here is derived from an EMBL/GenBank/DDBJ whole genome shotgun (WGS) entry which is preliminary data.</text>
</comment>
<evidence type="ECO:0000259" key="2">
    <source>
        <dbReference type="PROSITE" id="PS51729"/>
    </source>
</evidence>
<feature type="domain" description="N-acetyltransferase" evidence="2">
    <location>
        <begin position="2"/>
        <end position="90"/>
    </location>
</feature>
<dbReference type="AlphaFoldDB" id="A0A6V7R5A5"/>
<dbReference type="InterPro" id="IPR045057">
    <property type="entry name" value="Gcn5-rel_NAT"/>
</dbReference>